<reference evidence="1" key="1">
    <citation type="journal article" date="2015" name="Nature">
        <title>Complex archaea that bridge the gap between prokaryotes and eukaryotes.</title>
        <authorList>
            <person name="Spang A."/>
            <person name="Saw J.H."/>
            <person name="Jorgensen S.L."/>
            <person name="Zaremba-Niedzwiedzka K."/>
            <person name="Martijn J."/>
            <person name="Lind A.E."/>
            <person name="van Eijk R."/>
            <person name="Schleper C."/>
            <person name="Guy L."/>
            <person name="Ettema T.J."/>
        </authorList>
    </citation>
    <scope>NUCLEOTIDE SEQUENCE</scope>
</reference>
<proteinExistence type="predicted"/>
<gene>
    <name evidence="1" type="ORF">LCGC14_1554640</name>
</gene>
<sequence length="80" mass="9490">MAVVGEIVETLGECVRTLKWFIDFTAKLVEEYIKFKNNSKDGEFLRAEITFNHRAKRIIKPNWVFWVKQDGEDIKLEVEE</sequence>
<dbReference type="EMBL" id="LAZR01011932">
    <property type="protein sequence ID" value="KKM52775.1"/>
    <property type="molecule type" value="Genomic_DNA"/>
</dbReference>
<accession>A0A0F9IPA8</accession>
<organism evidence="1">
    <name type="scientific">marine sediment metagenome</name>
    <dbReference type="NCBI Taxonomy" id="412755"/>
    <lineage>
        <taxon>unclassified sequences</taxon>
        <taxon>metagenomes</taxon>
        <taxon>ecological metagenomes</taxon>
    </lineage>
</organism>
<protein>
    <submittedName>
        <fullName evidence="1">Uncharacterized protein</fullName>
    </submittedName>
</protein>
<comment type="caution">
    <text evidence="1">The sequence shown here is derived from an EMBL/GenBank/DDBJ whole genome shotgun (WGS) entry which is preliminary data.</text>
</comment>
<evidence type="ECO:0000313" key="1">
    <source>
        <dbReference type="EMBL" id="KKM52775.1"/>
    </source>
</evidence>
<dbReference type="AlphaFoldDB" id="A0A0F9IPA8"/>
<name>A0A0F9IPA8_9ZZZZ</name>